<dbReference type="CDD" id="cd03801">
    <property type="entry name" value="GT4_PimA-like"/>
    <property type="match status" value="1"/>
</dbReference>
<dbReference type="PANTHER" id="PTHR12526">
    <property type="entry name" value="GLYCOSYLTRANSFERASE"/>
    <property type="match status" value="1"/>
</dbReference>
<dbReference type="SUPFAM" id="SSF53756">
    <property type="entry name" value="UDP-Glycosyltransferase/glycogen phosphorylase"/>
    <property type="match status" value="1"/>
</dbReference>
<comment type="caution">
    <text evidence="2">The sequence shown here is derived from an EMBL/GenBank/DDBJ whole genome shotgun (WGS) entry which is preliminary data.</text>
</comment>
<evidence type="ECO:0000313" key="3">
    <source>
        <dbReference type="Proteomes" id="UP000815846"/>
    </source>
</evidence>
<dbReference type="EMBL" id="PJAI02000019">
    <property type="protein sequence ID" value="TYK64719.1"/>
    <property type="molecule type" value="Genomic_DNA"/>
</dbReference>
<dbReference type="Pfam" id="PF13692">
    <property type="entry name" value="Glyco_trans_1_4"/>
    <property type="match status" value="1"/>
</dbReference>
<protein>
    <submittedName>
        <fullName evidence="2">Glycosyltransferase family 4 protein</fullName>
    </submittedName>
</protein>
<dbReference type="InterPro" id="IPR028098">
    <property type="entry name" value="Glyco_trans_4-like_N"/>
</dbReference>
<name>A0ABY3MUB6_9GAMM</name>
<reference evidence="2 3" key="1">
    <citation type="submission" date="2019-08" db="EMBL/GenBank/DDBJ databases">
        <title>Microbe sample from Colwellia echini.</title>
        <authorList>
            <person name="Christiansen L."/>
            <person name="Pathiraja D."/>
            <person name="Schultz-Johansen M."/>
            <person name="Choi I.-G."/>
            <person name="Stougaard P."/>
        </authorList>
    </citation>
    <scope>NUCLEOTIDE SEQUENCE [LARGE SCALE GENOMIC DNA]</scope>
    <source>
        <strain evidence="2 3">A3</strain>
    </source>
</reference>
<feature type="domain" description="Glycosyltransferase subfamily 4-like N-terminal" evidence="1">
    <location>
        <begin position="25"/>
        <end position="186"/>
    </location>
</feature>
<sequence>MQILSKRFVKIMQVKMVLNRYYPMIGGAERQARILSLELLKQGVTPSIITQKHDSKLLSTELIDGIKVTRYSSGVMFYCMLFIALIKDRNNVDVIHCHNISITSFVCSLASLFIRCPLVLKLTVAGELTELLEPTLKGLKPRLKSILIKYTVKRATIIALTQEGIKELEAHKISAYTHIPNGVSLELRDLVVQSNKLQKIKSYRTFGFLGRFSAQKGIEVLLKAFSQSITENKLILMGSSHLQESTVIDEEILKFKKLLGDRLVVLEPENPPLKFYNMIDCFVSTSKFEGMPNCVLEALSLNIPCVLSPIPPHKEISDSCNAPEIKIYKTNEELISIFEHSDLVLSENELLPEKYNIENVAYKYKFLYEQLIG</sequence>
<dbReference type="Pfam" id="PF13439">
    <property type="entry name" value="Glyco_transf_4"/>
    <property type="match status" value="1"/>
</dbReference>
<evidence type="ECO:0000313" key="2">
    <source>
        <dbReference type="EMBL" id="TYK64719.1"/>
    </source>
</evidence>
<keyword evidence="3" id="KW-1185">Reference proteome</keyword>
<proteinExistence type="predicted"/>
<accession>A0ABY3MUB6</accession>
<organism evidence="2 3">
    <name type="scientific">Colwellia echini</name>
    <dbReference type="NCBI Taxonomy" id="1982103"/>
    <lineage>
        <taxon>Bacteria</taxon>
        <taxon>Pseudomonadati</taxon>
        <taxon>Pseudomonadota</taxon>
        <taxon>Gammaproteobacteria</taxon>
        <taxon>Alteromonadales</taxon>
        <taxon>Colwelliaceae</taxon>
        <taxon>Colwellia</taxon>
    </lineage>
</organism>
<gene>
    <name evidence="2" type="ORF">CWS31_014185</name>
</gene>
<dbReference type="Proteomes" id="UP000815846">
    <property type="component" value="Unassembled WGS sequence"/>
</dbReference>
<evidence type="ECO:0000259" key="1">
    <source>
        <dbReference type="Pfam" id="PF13439"/>
    </source>
</evidence>
<dbReference type="Gene3D" id="3.40.50.2000">
    <property type="entry name" value="Glycogen Phosphorylase B"/>
    <property type="match status" value="2"/>
</dbReference>
<dbReference type="PANTHER" id="PTHR12526:SF630">
    <property type="entry name" value="GLYCOSYLTRANSFERASE"/>
    <property type="match status" value="1"/>
</dbReference>